<organism evidence="5 6">
    <name type="scientific">Spodoptera littoralis</name>
    <name type="common">Egyptian cotton leafworm</name>
    <dbReference type="NCBI Taxonomy" id="7109"/>
    <lineage>
        <taxon>Eukaryota</taxon>
        <taxon>Metazoa</taxon>
        <taxon>Ecdysozoa</taxon>
        <taxon>Arthropoda</taxon>
        <taxon>Hexapoda</taxon>
        <taxon>Insecta</taxon>
        <taxon>Pterygota</taxon>
        <taxon>Neoptera</taxon>
        <taxon>Endopterygota</taxon>
        <taxon>Lepidoptera</taxon>
        <taxon>Glossata</taxon>
        <taxon>Ditrysia</taxon>
        <taxon>Noctuoidea</taxon>
        <taxon>Noctuidae</taxon>
        <taxon>Amphipyrinae</taxon>
        <taxon>Spodoptera</taxon>
    </lineage>
</organism>
<evidence type="ECO:0000256" key="3">
    <source>
        <dbReference type="SAM" id="MobiDB-lite"/>
    </source>
</evidence>
<dbReference type="AlphaFoldDB" id="A0A9P0HXT0"/>
<evidence type="ECO:0000313" key="6">
    <source>
        <dbReference type="Proteomes" id="UP001153321"/>
    </source>
</evidence>
<comment type="subcellular location">
    <subcellularLocation>
        <location evidence="1">Nucleus</location>
    </subcellularLocation>
</comment>
<feature type="region of interest" description="Disordered" evidence="3">
    <location>
        <begin position="504"/>
        <end position="539"/>
    </location>
</feature>
<proteinExistence type="predicted"/>
<feature type="domain" description="HTH CENPB-type" evidence="4">
    <location>
        <begin position="66"/>
        <end position="143"/>
    </location>
</feature>
<dbReference type="EMBL" id="LR824544">
    <property type="protein sequence ID" value="CAH1636479.1"/>
    <property type="molecule type" value="Genomic_DNA"/>
</dbReference>
<sequence length="724" mass="81305">MVRNYKKKKENDVNEEDAERAVLCVINDRMKLRTAAAIYNIKPTTLYYRVKKYKENVMPKNINYSSKHTVHQVFTNDEELMLERYFLKMSKMNYGLTYLQGRKLAYQYAAALDKCPEKWLDNKSAGIEWMKNFMKRHPVLSLRKPENTSLSRSTSFNKHNVMMFFDNYERVLQRGNYTPDCIYNLDETSIMTVVQAPNVIARTGQKQVGQSVSAERARFHETMLIGAPVGSVGFANSPTSGWMTGPLFLKVLQHIKKTTRCTKENKILILLDNHESHCTIDAINFARENGIELLTFPPHCTHKLQPLDVAVNSPFKAKLAVAQNDWLLNHPGKTITIHDLASIVTPAYNASHTINNITSGFSAPGIYPFSRNKFTDDDFECSEVTNRADPSQVSLIVASENLVIGGVIAEDVETDQPQQVLSQFGASIPHNVNDNVTQAEDLEINELTIAAAPDATDNAQIVAPAPSTIDSDATDADIEVDQPVIASIKAIDKSNKPTISLISQLPPELNHETDKSAKTPTKNTNKAHEQTPSHSPSVIESAANIDNLAKINRNTENIREKVTVTPEAIRPFPKAIPRTGRKGRKKGSSRILTDTPEKCAVEAAYLDRMKRKPSILPLSKRGKCMPKNKTYKKKKPLPKYQSNSESDGNISFHDDSDMDLTDGQSNSESNYLVDERESIQSLTNESLNENDYILVKCHSAKKESQTYFVAFIKRKDQNMFLVSF</sequence>
<dbReference type="SUPFAM" id="SSF46689">
    <property type="entry name" value="Homeodomain-like"/>
    <property type="match status" value="1"/>
</dbReference>
<feature type="region of interest" description="Disordered" evidence="3">
    <location>
        <begin position="573"/>
        <end position="594"/>
    </location>
</feature>
<dbReference type="PANTHER" id="PTHR19303">
    <property type="entry name" value="TRANSPOSON"/>
    <property type="match status" value="1"/>
</dbReference>
<dbReference type="InterPro" id="IPR050863">
    <property type="entry name" value="CenT-Element_Derived"/>
</dbReference>
<dbReference type="PROSITE" id="PS51253">
    <property type="entry name" value="HTH_CENPB"/>
    <property type="match status" value="1"/>
</dbReference>
<keyword evidence="2" id="KW-0238">DNA-binding</keyword>
<name>A0A9P0HXT0_SPOLI</name>
<dbReference type="Pfam" id="PF03184">
    <property type="entry name" value="DDE_1"/>
    <property type="match status" value="1"/>
</dbReference>
<gene>
    <name evidence="5" type="ORF">SPLIT_LOCUS1841</name>
</gene>
<dbReference type="GO" id="GO:0003677">
    <property type="term" value="F:DNA binding"/>
    <property type="evidence" value="ECO:0007669"/>
    <property type="project" value="UniProtKB-KW"/>
</dbReference>
<evidence type="ECO:0000256" key="1">
    <source>
        <dbReference type="ARBA" id="ARBA00004123"/>
    </source>
</evidence>
<feature type="compositionally biased region" description="Basic residues" evidence="3">
    <location>
        <begin position="620"/>
        <end position="637"/>
    </location>
</feature>
<evidence type="ECO:0000259" key="4">
    <source>
        <dbReference type="PROSITE" id="PS51253"/>
    </source>
</evidence>
<evidence type="ECO:0000313" key="5">
    <source>
        <dbReference type="EMBL" id="CAH1636479.1"/>
    </source>
</evidence>
<feature type="compositionally biased region" description="Polar residues" evidence="3">
    <location>
        <begin position="640"/>
        <end position="649"/>
    </location>
</feature>
<protein>
    <recommendedName>
        <fullName evidence="4">HTH CENPB-type domain-containing protein</fullName>
    </recommendedName>
</protein>
<dbReference type="InterPro" id="IPR036397">
    <property type="entry name" value="RNaseH_sf"/>
</dbReference>
<dbReference type="GO" id="GO:0005634">
    <property type="term" value="C:nucleus"/>
    <property type="evidence" value="ECO:0007669"/>
    <property type="project" value="UniProtKB-SubCell"/>
</dbReference>
<dbReference type="Gene3D" id="3.30.420.10">
    <property type="entry name" value="Ribonuclease H-like superfamily/Ribonuclease H"/>
    <property type="match status" value="1"/>
</dbReference>
<keyword evidence="6" id="KW-1185">Reference proteome</keyword>
<dbReference type="Proteomes" id="UP001153321">
    <property type="component" value="Chromosome 13"/>
</dbReference>
<evidence type="ECO:0000256" key="2">
    <source>
        <dbReference type="ARBA" id="ARBA00023125"/>
    </source>
</evidence>
<dbReference type="InterPro" id="IPR009057">
    <property type="entry name" value="Homeodomain-like_sf"/>
</dbReference>
<dbReference type="InterPro" id="IPR006600">
    <property type="entry name" value="HTH_CenpB_DNA-bd_dom"/>
</dbReference>
<dbReference type="InterPro" id="IPR004875">
    <property type="entry name" value="DDE_SF_endonuclease_dom"/>
</dbReference>
<reference evidence="5" key="1">
    <citation type="submission" date="2022-02" db="EMBL/GenBank/DDBJ databases">
        <authorList>
            <person name="King R."/>
        </authorList>
    </citation>
    <scope>NUCLEOTIDE SEQUENCE</scope>
</reference>
<feature type="compositionally biased region" description="Basic residues" evidence="3">
    <location>
        <begin position="579"/>
        <end position="588"/>
    </location>
</feature>
<dbReference type="Gene3D" id="1.10.10.60">
    <property type="entry name" value="Homeodomain-like"/>
    <property type="match status" value="1"/>
</dbReference>
<feature type="region of interest" description="Disordered" evidence="3">
    <location>
        <begin position="615"/>
        <end position="672"/>
    </location>
</feature>
<dbReference type="PANTHER" id="PTHR19303:SF74">
    <property type="entry name" value="POGO TRANSPOSABLE ELEMENT WITH KRAB DOMAIN"/>
    <property type="match status" value="1"/>
</dbReference>
<accession>A0A9P0HXT0</accession>